<feature type="region of interest" description="Disordered" evidence="1">
    <location>
        <begin position="44"/>
        <end position="95"/>
    </location>
</feature>
<feature type="compositionally biased region" description="Polar residues" evidence="1">
    <location>
        <begin position="60"/>
        <end position="70"/>
    </location>
</feature>
<comment type="caution">
    <text evidence="2">The sequence shown here is derived from an EMBL/GenBank/DDBJ whole genome shotgun (WGS) entry which is preliminary data.</text>
</comment>
<gene>
    <name evidence="2" type="ORF">WICMUC_004733</name>
</gene>
<dbReference type="EMBL" id="JAEUBF010001283">
    <property type="protein sequence ID" value="KAH3671216.1"/>
    <property type="molecule type" value="Genomic_DNA"/>
</dbReference>
<evidence type="ECO:0000313" key="3">
    <source>
        <dbReference type="Proteomes" id="UP000769528"/>
    </source>
</evidence>
<dbReference type="OrthoDB" id="3981144at2759"/>
<accession>A0A9P8PFY5</accession>
<feature type="compositionally biased region" description="Polar residues" evidence="1">
    <location>
        <begin position="110"/>
        <end position="119"/>
    </location>
</feature>
<protein>
    <submittedName>
        <fullName evidence="2">Uncharacterized protein</fullName>
    </submittedName>
</protein>
<feature type="compositionally biased region" description="Basic residues" evidence="1">
    <location>
        <begin position="122"/>
        <end position="134"/>
    </location>
</feature>
<evidence type="ECO:0000256" key="1">
    <source>
        <dbReference type="SAM" id="MobiDB-lite"/>
    </source>
</evidence>
<sequence>MFSLRSLGITRKFSTSLKIQDSGKFDPKSLEDLLKKIQSIDSEVSSREIRKPNAHKRSFQRSPAKSVTSHKANHKLNLDKKPIIHKNLRNSEPKSLSNIGEEFQNLSNSFIQQQSSESGKVQRFKLSAKSRRQSSQRSSGAARISVNGSQVKRKSSRNSQTEQKSKGSRYVESKNPNLEILSSQYNPEVPTLKNLFISNSNDSITSNTGTSQIIRIYKELQKNPNLDIEEFLKSNTPTVVLDLNQFSNSQLKSNAEVVINALNSNPSISFETKLKLVKPLSGLESVKSLP</sequence>
<keyword evidence="3" id="KW-1185">Reference proteome</keyword>
<feature type="compositionally biased region" description="Basic and acidic residues" evidence="1">
    <location>
        <begin position="163"/>
        <end position="172"/>
    </location>
</feature>
<dbReference type="Proteomes" id="UP000769528">
    <property type="component" value="Unassembled WGS sequence"/>
</dbReference>
<organism evidence="2 3">
    <name type="scientific">Wickerhamomyces mucosus</name>
    <dbReference type="NCBI Taxonomy" id="1378264"/>
    <lineage>
        <taxon>Eukaryota</taxon>
        <taxon>Fungi</taxon>
        <taxon>Dikarya</taxon>
        <taxon>Ascomycota</taxon>
        <taxon>Saccharomycotina</taxon>
        <taxon>Saccharomycetes</taxon>
        <taxon>Phaffomycetales</taxon>
        <taxon>Wickerhamomycetaceae</taxon>
        <taxon>Wickerhamomyces</taxon>
    </lineage>
</organism>
<feature type="region of interest" description="Disordered" evidence="1">
    <location>
        <begin position="110"/>
        <end position="175"/>
    </location>
</feature>
<feature type="compositionally biased region" description="Low complexity" evidence="1">
    <location>
        <begin position="135"/>
        <end position="145"/>
    </location>
</feature>
<dbReference type="AlphaFoldDB" id="A0A9P8PFY5"/>
<evidence type="ECO:0000313" key="2">
    <source>
        <dbReference type="EMBL" id="KAH3671216.1"/>
    </source>
</evidence>
<reference evidence="2" key="2">
    <citation type="submission" date="2021-01" db="EMBL/GenBank/DDBJ databases">
        <authorList>
            <person name="Schikora-Tamarit M.A."/>
        </authorList>
    </citation>
    <scope>NUCLEOTIDE SEQUENCE</scope>
    <source>
        <strain evidence="2">CBS6341</strain>
    </source>
</reference>
<reference evidence="2" key="1">
    <citation type="journal article" date="2021" name="Open Biol.">
        <title>Shared evolutionary footprints suggest mitochondrial oxidative damage underlies multiple complex I losses in fungi.</title>
        <authorList>
            <person name="Schikora-Tamarit M.A."/>
            <person name="Marcet-Houben M."/>
            <person name="Nosek J."/>
            <person name="Gabaldon T."/>
        </authorList>
    </citation>
    <scope>NUCLEOTIDE SEQUENCE</scope>
    <source>
        <strain evidence="2">CBS6341</strain>
    </source>
</reference>
<name>A0A9P8PFY5_9ASCO</name>
<proteinExistence type="predicted"/>